<keyword evidence="2" id="KW-1185">Reference proteome</keyword>
<protein>
    <submittedName>
        <fullName evidence="1">Uncharacterized protein</fullName>
    </submittedName>
</protein>
<name>A0A420YK40_9PEZI</name>
<sequence>MVIRLELEITIDKPIPVLLPEPQHFLPNARTLCSSPNWDATLISPDSGCVFIHVLSAVEKPAFGFFPSQDTGLRAWSRARCCKVRTARSRATGSMSLRLATIP</sequence>
<dbReference type="AlphaFoldDB" id="A0A420YK40"/>
<proteinExistence type="predicted"/>
<dbReference type="EMBL" id="QVQW01000005">
    <property type="protein sequence ID" value="RKU48244.1"/>
    <property type="molecule type" value="Genomic_DNA"/>
</dbReference>
<dbReference type="Proteomes" id="UP000275385">
    <property type="component" value="Unassembled WGS sequence"/>
</dbReference>
<evidence type="ECO:0000313" key="2">
    <source>
        <dbReference type="Proteomes" id="UP000275385"/>
    </source>
</evidence>
<comment type="caution">
    <text evidence="1">The sequence shown here is derived from an EMBL/GenBank/DDBJ whole genome shotgun (WGS) entry which is preliminary data.</text>
</comment>
<evidence type="ECO:0000313" key="1">
    <source>
        <dbReference type="EMBL" id="RKU48244.1"/>
    </source>
</evidence>
<accession>A0A420YK40</accession>
<gene>
    <name evidence="1" type="ORF">DL546_004677</name>
</gene>
<organism evidence="1 2">
    <name type="scientific">Coniochaeta pulveracea</name>
    <dbReference type="NCBI Taxonomy" id="177199"/>
    <lineage>
        <taxon>Eukaryota</taxon>
        <taxon>Fungi</taxon>
        <taxon>Dikarya</taxon>
        <taxon>Ascomycota</taxon>
        <taxon>Pezizomycotina</taxon>
        <taxon>Sordariomycetes</taxon>
        <taxon>Sordariomycetidae</taxon>
        <taxon>Coniochaetales</taxon>
        <taxon>Coniochaetaceae</taxon>
        <taxon>Coniochaeta</taxon>
    </lineage>
</organism>
<reference evidence="1 2" key="1">
    <citation type="submission" date="2018-08" db="EMBL/GenBank/DDBJ databases">
        <title>Draft genome of the lignicolous fungus Coniochaeta pulveracea.</title>
        <authorList>
            <person name="Borstlap C.J."/>
            <person name="De Witt R.N."/>
            <person name="Botha A."/>
            <person name="Volschenk H."/>
        </authorList>
    </citation>
    <scope>NUCLEOTIDE SEQUENCE [LARGE SCALE GENOMIC DNA]</scope>
    <source>
        <strain evidence="1 2">CAB683</strain>
    </source>
</reference>